<protein>
    <submittedName>
        <fullName evidence="1">Uncharacterized protein</fullName>
    </submittedName>
</protein>
<reference evidence="1" key="1">
    <citation type="submission" date="2014-05" db="EMBL/GenBank/DDBJ databases">
        <authorList>
            <person name="Chronopoulou M."/>
        </authorList>
    </citation>
    <scope>NUCLEOTIDE SEQUENCE</scope>
    <source>
        <tissue evidence="1">Whole organism</tissue>
    </source>
</reference>
<sequence>MQSRYIKCPTLDSNSHYYFLIICFKANISTIESFESI</sequence>
<dbReference type="AlphaFoldDB" id="A0A0K2USY3"/>
<proteinExistence type="predicted"/>
<organism evidence="1">
    <name type="scientific">Lepeophtheirus salmonis</name>
    <name type="common">Salmon louse</name>
    <name type="synonym">Caligus salmonis</name>
    <dbReference type="NCBI Taxonomy" id="72036"/>
    <lineage>
        <taxon>Eukaryota</taxon>
        <taxon>Metazoa</taxon>
        <taxon>Ecdysozoa</taxon>
        <taxon>Arthropoda</taxon>
        <taxon>Crustacea</taxon>
        <taxon>Multicrustacea</taxon>
        <taxon>Hexanauplia</taxon>
        <taxon>Copepoda</taxon>
        <taxon>Siphonostomatoida</taxon>
        <taxon>Caligidae</taxon>
        <taxon>Lepeophtheirus</taxon>
    </lineage>
</organism>
<accession>A0A0K2USY3</accession>
<name>A0A0K2USY3_LEPSM</name>
<evidence type="ECO:0000313" key="1">
    <source>
        <dbReference type="EMBL" id="CDW41170.1"/>
    </source>
</evidence>
<dbReference type="EMBL" id="HACA01023809">
    <property type="protein sequence ID" value="CDW41170.1"/>
    <property type="molecule type" value="Transcribed_RNA"/>
</dbReference>